<evidence type="ECO:0000313" key="2">
    <source>
        <dbReference type="Proteomes" id="UP001238088"/>
    </source>
</evidence>
<sequence>MKKFDLLVEEQMKTMEQLLFLQSELERCEEIEVQLMSLQEGTELESVQYEIIRMKDELKEIHQLFENQTEAVIASYQVRVPS</sequence>
<keyword evidence="1" id="KW-0540">Nuclease</keyword>
<gene>
    <name evidence="1" type="ORF">J2S17_005539</name>
</gene>
<keyword evidence="1" id="KW-0255">Endonuclease</keyword>
<dbReference type="InterPro" id="IPR025572">
    <property type="entry name" value="YgaB"/>
</dbReference>
<dbReference type="RefSeq" id="WP_307479942.1">
    <property type="nucleotide sequence ID" value="NZ_JAUSUB010000044.1"/>
</dbReference>
<keyword evidence="1" id="KW-0378">Hydrolase</keyword>
<protein>
    <submittedName>
        <fullName evidence="1">Endonuclease IV</fullName>
    </submittedName>
</protein>
<name>A0ABU0AS26_9BACI</name>
<evidence type="ECO:0000313" key="1">
    <source>
        <dbReference type="EMBL" id="MDQ0273607.1"/>
    </source>
</evidence>
<reference evidence="1 2" key="1">
    <citation type="submission" date="2023-07" db="EMBL/GenBank/DDBJ databases">
        <title>Genomic Encyclopedia of Type Strains, Phase IV (KMG-IV): sequencing the most valuable type-strain genomes for metagenomic binning, comparative biology and taxonomic classification.</title>
        <authorList>
            <person name="Goeker M."/>
        </authorList>
    </citation>
    <scope>NUCLEOTIDE SEQUENCE [LARGE SCALE GENOMIC DNA]</scope>
    <source>
        <strain evidence="1 2">DSM 23494</strain>
    </source>
</reference>
<organism evidence="1 2">
    <name type="scientific">Cytobacillus purgationiresistens</name>
    <dbReference type="NCBI Taxonomy" id="863449"/>
    <lineage>
        <taxon>Bacteria</taxon>
        <taxon>Bacillati</taxon>
        <taxon>Bacillota</taxon>
        <taxon>Bacilli</taxon>
        <taxon>Bacillales</taxon>
        <taxon>Bacillaceae</taxon>
        <taxon>Cytobacillus</taxon>
    </lineage>
</organism>
<dbReference type="Pfam" id="PF14182">
    <property type="entry name" value="YgaB"/>
    <property type="match status" value="1"/>
</dbReference>
<dbReference type="EMBL" id="JAUSUB010000044">
    <property type="protein sequence ID" value="MDQ0273607.1"/>
    <property type="molecule type" value="Genomic_DNA"/>
</dbReference>
<keyword evidence="2" id="KW-1185">Reference proteome</keyword>
<accession>A0ABU0AS26</accession>
<dbReference type="Proteomes" id="UP001238088">
    <property type="component" value="Unassembled WGS sequence"/>
</dbReference>
<dbReference type="GO" id="GO:0004519">
    <property type="term" value="F:endonuclease activity"/>
    <property type="evidence" value="ECO:0007669"/>
    <property type="project" value="UniProtKB-KW"/>
</dbReference>
<comment type="caution">
    <text evidence="1">The sequence shown here is derived from an EMBL/GenBank/DDBJ whole genome shotgun (WGS) entry which is preliminary data.</text>
</comment>
<proteinExistence type="predicted"/>